<keyword evidence="3" id="KW-0540">Nuclease</keyword>
<keyword evidence="1" id="KW-0175">Coiled coil</keyword>
<dbReference type="Proteomes" id="UP000786183">
    <property type="component" value="Unassembled WGS sequence"/>
</dbReference>
<protein>
    <submittedName>
        <fullName evidence="3">Restriction endonuclease</fullName>
    </submittedName>
</protein>
<dbReference type="Gene3D" id="3.40.1350.10">
    <property type="match status" value="1"/>
</dbReference>
<dbReference type="SUPFAM" id="SSF52980">
    <property type="entry name" value="Restriction endonuclease-like"/>
    <property type="match status" value="1"/>
</dbReference>
<dbReference type="InterPro" id="IPR011335">
    <property type="entry name" value="Restrct_endonuc-II-like"/>
</dbReference>
<sequence length="168" mass="19994">MQSKYKKNNAQIIKLNKTIEKLNTENNILKYKIKKQKDNYKNYLKNKENSFKKGQDYELKIKKHFESMDYKVYPNGYLLGKKDGGIDLIAYKNNEVSLVQCKCYKNPPKQELLRKFIGDCELYIKNNENKLKNKIIKKIFVTSCEQKDYGVEKFLNENQNIITYLILV</sequence>
<evidence type="ECO:0000256" key="1">
    <source>
        <dbReference type="SAM" id="Coils"/>
    </source>
</evidence>
<keyword evidence="4" id="KW-1185">Reference proteome</keyword>
<evidence type="ECO:0000259" key="2">
    <source>
        <dbReference type="Pfam" id="PF04471"/>
    </source>
</evidence>
<keyword evidence="3" id="KW-0255">Endonuclease</keyword>
<comment type="caution">
    <text evidence="3">The sequence shown here is derived from an EMBL/GenBank/DDBJ whole genome shotgun (WGS) entry which is preliminary data.</text>
</comment>
<keyword evidence="3" id="KW-0378">Hydrolase</keyword>
<feature type="coiled-coil region" evidence="1">
    <location>
        <begin position="5"/>
        <end position="39"/>
    </location>
</feature>
<organism evidence="3 4">
    <name type="scientific">Campylobacter canadensis</name>
    <dbReference type="NCBI Taxonomy" id="449520"/>
    <lineage>
        <taxon>Bacteria</taxon>
        <taxon>Pseudomonadati</taxon>
        <taxon>Campylobacterota</taxon>
        <taxon>Epsilonproteobacteria</taxon>
        <taxon>Campylobacterales</taxon>
        <taxon>Campylobacteraceae</taxon>
        <taxon>Campylobacter</taxon>
    </lineage>
</organism>
<feature type="domain" description="Restriction endonuclease type IV Mrr" evidence="2">
    <location>
        <begin position="54"/>
        <end position="122"/>
    </location>
</feature>
<dbReference type="InterPro" id="IPR011856">
    <property type="entry name" value="tRNA_endonuc-like_dom_sf"/>
</dbReference>
<dbReference type="GO" id="GO:0004519">
    <property type="term" value="F:endonuclease activity"/>
    <property type="evidence" value="ECO:0007669"/>
    <property type="project" value="UniProtKB-KW"/>
</dbReference>
<proteinExistence type="predicted"/>
<dbReference type="InterPro" id="IPR007560">
    <property type="entry name" value="Restrct_endonuc_IV_Mrr"/>
</dbReference>
<dbReference type="Pfam" id="PF04471">
    <property type="entry name" value="Mrr_cat"/>
    <property type="match status" value="1"/>
</dbReference>
<name>A0ABS7WRC1_9BACT</name>
<accession>A0ABS7WRC1</accession>
<evidence type="ECO:0000313" key="3">
    <source>
        <dbReference type="EMBL" id="MBZ7987296.1"/>
    </source>
</evidence>
<evidence type="ECO:0000313" key="4">
    <source>
        <dbReference type="Proteomes" id="UP000786183"/>
    </source>
</evidence>
<dbReference type="EMBL" id="JACGBB010000006">
    <property type="protein sequence ID" value="MBZ7987296.1"/>
    <property type="molecule type" value="Genomic_DNA"/>
</dbReference>
<gene>
    <name evidence="3" type="ORF">AVCANL283_04115</name>
</gene>
<reference evidence="3 4" key="1">
    <citation type="submission" date="2020-07" db="EMBL/GenBank/DDBJ databases">
        <title>Transfer of Campylobacter canadensis to the novel genus Avispirillum gen. nov., that also includes two novel species recovered from migratory waterfowl: Avispirillum anseris sp. nov. and Avispirillum brantae sp. nov.</title>
        <authorList>
            <person name="Miller W.G."/>
            <person name="Chapman M.H."/>
            <person name="Yee E."/>
            <person name="Inglis G.D."/>
        </authorList>
    </citation>
    <scope>NUCLEOTIDE SEQUENCE [LARGE SCALE GENOMIC DNA]</scope>
    <source>
        <strain evidence="3 4">L283</strain>
    </source>
</reference>